<protein>
    <submittedName>
        <fullName evidence="2">Uncharacterized protein</fullName>
    </submittedName>
</protein>
<accession>A0A8S5LX09</accession>
<name>A0A8S5LX09_9CAUD</name>
<evidence type="ECO:0000256" key="1">
    <source>
        <dbReference type="SAM" id="Phobius"/>
    </source>
</evidence>
<keyword evidence="1" id="KW-1133">Transmembrane helix</keyword>
<evidence type="ECO:0000313" key="2">
    <source>
        <dbReference type="EMBL" id="DAD74500.1"/>
    </source>
</evidence>
<proteinExistence type="predicted"/>
<dbReference type="EMBL" id="BK014761">
    <property type="protein sequence ID" value="DAD74500.1"/>
    <property type="molecule type" value="Genomic_DNA"/>
</dbReference>
<reference evidence="2" key="1">
    <citation type="journal article" date="2021" name="Proc. Natl. Acad. Sci. U.S.A.">
        <title>A Catalog of Tens of Thousands of Viruses from Human Metagenomes Reveals Hidden Associations with Chronic Diseases.</title>
        <authorList>
            <person name="Tisza M.J."/>
            <person name="Buck C.B."/>
        </authorList>
    </citation>
    <scope>NUCLEOTIDE SEQUENCE</scope>
    <source>
        <strain evidence="2">CtPL34</strain>
    </source>
</reference>
<sequence length="331" mass="36510">MRPRLSEGIHHVLRHQAQGDRSARLARGLAVPRQPREDSRSRVRERARAACLRAACSGSRDRLNIFILNPTSPVTRVLGFHDTIGAHMGSTLVTTASKWIVRNLPAILTGSAVAGLGGTVYLAVKADREVQAIKRRQRTFNEKDWKTKYNVAYKLYVPAALAGAATAASIVGAFAIGNRRQAAAAAAYAFTKESYDRYRATTRQEIGDERERELATQAAERVKTPATTTVVGSGDVLFYDGHSGRYFHSTIETVRQIQNNLNYQLLKGDLVSLNDFYAAVGLEPTDLGQQLGWNEPNSIDIRFGSTITDDGKPCVVTDFLLEPTEAWFRFA</sequence>
<keyword evidence="1" id="KW-0472">Membrane</keyword>
<keyword evidence="1" id="KW-0812">Transmembrane</keyword>
<feature type="transmembrane region" description="Helical" evidence="1">
    <location>
        <begin position="104"/>
        <end position="124"/>
    </location>
</feature>
<dbReference type="Pfam" id="PF19880">
    <property type="entry name" value="DUF6353"/>
    <property type="match status" value="1"/>
</dbReference>
<organism evidence="2">
    <name type="scientific">Siphoviridae sp. ctPL34</name>
    <dbReference type="NCBI Taxonomy" id="2826322"/>
    <lineage>
        <taxon>Viruses</taxon>
        <taxon>Duplodnaviria</taxon>
        <taxon>Heunggongvirae</taxon>
        <taxon>Uroviricota</taxon>
        <taxon>Caudoviricetes</taxon>
    </lineage>
</organism>
<dbReference type="InterPro" id="IPR045933">
    <property type="entry name" value="DUF6353"/>
</dbReference>
<feature type="transmembrane region" description="Helical" evidence="1">
    <location>
        <begin position="155"/>
        <end position="176"/>
    </location>
</feature>